<reference evidence="14 15" key="1">
    <citation type="journal article" date="2014" name="Antonie Van Leeuwenhoek">
        <title>Hyphomonas beringensis sp. nov. and Hyphomonas chukchiensis sp. nov., isolated from surface seawater of the Bering Sea and Chukchi Sea.</title>
        <authorList>
            <person name="Li C."/>
            <person name="Lai Q."/>
            <person name="Li G."/>
            <person name="Dong C."/>
            <person name="Wang J."/>
            <person name="Liao Y."/>
            <person name="Shao Z."/>
        </authorList>
    </citation>
    <scope>NUCLEOTIDE SEQUENCE [LARGE SCALE GENOMIC DNA]</scope>
    <source>
        <strain evidence="14 15">SCH89</strain>
    </source>
</reference>
<evidence type="ECO:0000256" key="7">
    <source>
        <dbReference type="ARBA" id="ARBA00022490"/>
    </source>
</evidence>
<dbReference type="PATRIC" id="fig|1280953.3.peg.1184"/>
<keyword evidence="11" id="KW-0460">Magnesium</keyword>
<comment type="function">
    <text evidence="11">Catalyzes the hydrolysis of the adenine ring of phosphoribosyl-AMP.</text>
</comment>
<accession>A0A059GAC2</accession>
<evidence type="ECO:0000313" key="15">
    <source>
        <dbReference type="Proteomes" id="UP000024942"/>
    </source>
</evidence>
<comment type="cofactor">
    <cofactor evidence="11">
        <name>Zn(2+)</name>
        <dbReference type="ChEBI" id="CHEBI:29105"/>
    </cofactor>
    <text evidence="11">Binds 1 zinc ion per subunit.</text>
</comment>
<dbReference type="GO" id="GO:0000287">
    <property type="term" value="F:magnesium ion binding"/>
    <property type="evidence" value="ECO:0007669"/>
    <property type="project" value="UniProtKB-UniRule"/>
</dbReference>
<gene>
    <name evidence="11" type="primary">hisI</name>
    <name evidence="14" type="ORF">HOC_05883</name>
</gene>
<keyword evidence="7 11" id="KW-0963">Cytoplasm</keyword>
<feature type="binding site" evidence="11">
    <location>
        <position position="95"/>
    </location>
    <ligand>
        <name>Zn(2+)</name>
        <dbReference type="ChEBI" id="CHEBI:29105"/>
        <note>ligand shared between dimeric partners</note>
    </ligand>
</feature>
<evidence type="ECO:0000256" key="9">
    <source>
        <dbReference type="ARBA" id="ARBA00022801"/>
    </source>
</evidence>
<protein>
    <recommendedName>
        <fullName evidence="11">Phosphoribosyl-AMP cyclohydrolase</fullName>
        <shortName evidence="11">PRA-CH</shortName>
        <ecNumber evidence="11">3.5.4.19</ecNumber>
    </recommendedName>
</protein>
<evidence type="ECO:0000256" key="4">
    <source>
        <dbReference type="ARBA" id="ARBA00005204"/>
    </source>
</evidence>
<keyword evidence="8 11" id="KW-0028">Amino-acid biosynthesis</keyword>
<keyword evidence="10 11" id="KW-0368">Histidine biosynthesis</keyword>
<keyword evidence="11" id="KW-0479">Metal-binding</keyword>
<dbReference type="EMBL" id="ARYL01000006">
    <property type="protein sequence ID" value="KDA03388.1"/>
    <property type="molecule type" value="Genomic_DNA"/>
</dbReference>
<feature type="binding site" evidence="11">
    <location>
        <position position="96"/>
    </location>
    <ligand>
        <name>Mg(2+)</name>
        <dbReference type="ChEBI" id="CHEBI:18420"/>
    </ligand>
</feature>
<comment type="cofactor">
    <cofactor evidence="11">
        <name>Mg(2+)</name>
        <dbReference type="ChEBI" id="CHEBI:18420"/>
    </cofactor>
    <text evidence="11">Binds 1 Mg(2+) ion per subunit.</text>
</comment>
<dbReference type="GO" id="GO:0005737">
    <property type="term" value="C:cytoplasm"/>
    <property type="evidence" value="ECO:0007669"/>
    <property type="project" value="UniProtKB-SubCell"/>
</dbReference>
<dbReference type="GO" id="GO:0004635">
    <property type="term" value="F:phosphoribosyl-AMP cyclohydrolase activity"/>
    <property type="evidence" value="ECO:0007669"/>
    <property type="project" value="UniProtKB-UniRule"/>
</dbReference>
<dbReference type="Pfam" id="PF01502">
    <property type="entry name" value="PRA-CH"/>
    <property type="match status" value="1"/>
</dbReference>
<feature type="binding site" evidence="11">
    <location>
        <position position="98"/>
    </location>
    <ligand>
        <name>Mg(2+)</name>
        <dbReference type="ChEBI" id="CHEBI:18420"/>
    </ligand>
</feature>
<dbReference type="Proteomes" id="UP000024942">
    <property type="component" value="Unassembled WGS sequence"/>
</dbReference>
<evidence type="ECO:0000256" key="6">
    <source>
        <dbReference type="ARBA" id="ARBA00008299"/>
    </source>
</evidence>
<organism evidence="14 15">
    <name type="scientific">Hyphomonas oceanitis SCH89</name>
    <dbReference type="NCBI Taxonomy" id="1280953"/>
    <lineage>
        <taxon>Bacteria</taxon>
        <taxon>Pseudomonadati</taxon>
        <taxon>Pseudomonadota</taxon>
        <taxon>Alphaproteobacteria</taxon>
        <taxon>Hyphomonadales</taxon>
        <taxon>Hyphomonadaceae</taxon>
        <taxon>Hyphomonas</taxon>
    </lineage>
</organism>
<evidence type="ECO:0000256" key="8">
    <source>
        <dbReference type="ARBA" id="ARBA00022605"/>
    </source>
</evidence>
<feature type="region of interest" description="Disordered" evidence="12">
    <location>
        <begin position="1"/>
        <end position="20"/>
    </location>
</feature>
<evidence type="ECO:0000256" key="3">
    <source>
        <dbReference type="ARBA" id="ARBA00005169"/>
    </source>
</evidence>
<comment type="catalytic activity">
    <reaction evidence="2">
        <text>1-(5-phospho-beta-D-ribosyl)-ATP + H2O = 1-(5-phospho-beta-D-ribosyl)-5'-AMP + diphosphate + H(+)</text>
        <dbReference type="Rhea" id="RHEA:22828"/>
        <dbReference type="ChEBI" id="CHEBI:15377"/>
        <dbReference type="ChEBI" id="CHEBI:15378"/>
        <dbReference type="ChEBI" id="CHEBI:33019"/>
        <dbReference type="ChEBI" id="CHEBI:59457"/>
        <dbReference type="ChEBI" id="CHEBI:73183"/>
        <dbReference type="EC" id="3.6.1.31"/>
    </reaction>
</comment>
<evidence type="ECO:0000256" key="12">
    <source>
        <dbReference type="SAM" id="MobiDB-lite"/>
    </source>
</evidence>
<dbReference type="PANTHER" id="PTHR42945:SF1">
    <property type="entry name" value="HISTIDINE BIOSYNTHESIS BIFUNCTIONAL PROTEIN HIS7"/>
    <property type="match status" value="1"/>
</dbReference>
<evidence type="ECO:0000256" key="11">
    <source>
        <dbReference type="HAMAP-Rule" id="MF_01021"/>
    </source>
</evidence>
<comment type="subcellular location">
    <subcellularLocation>
        <location evidence="11">Cytoplasm</location>
    </subcellularLocation>
</comment>
<evidence type="ECO:0000256" key="10">
    <source>
        <dbReference type="ARBA" id="ARBA00023102"/>
    </source>
</evidence>
<comment type="subunit">
    <text evidence="11">Homodimer.</text>
</comment>
<comment type="similarity">
    <text evidence="11">Belongs to the PRA-CH family.</text>
</comment>
<comment type="pathway">
    <text evidence="4">Amino-acid biosynthesis; L-histidine biosynthesis; L-histidine from 5-phospho-alpha-D-ribose 1-diphosphate: step 2/9.</text>
</comment>
<dbReference type="eggNOG" id="COG0139">
    <property type="taxonomic scope" value="Bacteria"/>
</dbReference>
<dbReference type="UniPathway" id="UPA00031">
    <property type="reaction ID" value="UER00008"/>
</dbReference>
<comment type="pathway">
    <text evidence="3 11">Amino-acid biosynthesis; L-histidine biosynthesis; L-histidine from 5-phospho-alpha-D-ribose 1-diphosphate: step 3/9.</text>
</comment>
<dbReference type="InterPro" id="IPR002496">
    <property type="entry name" value="PRib_AMP_CycHydrolase_dom"/>
</dbReference>
<feature type="binding site" evidence="11">
    <location>
        <position position="111"/>
    </location>
    <ligand>
        <name>Zn(2+)</name>
        <dbReference type="ChEBI" id="CHEBI:29105"/>
        <note>ligand shared between dimeric partners</note>
    </ligand>
</feature>
<keyword evidence="9 11" id="KW-0378">Hydrolase</keyword>
<evidence type="ECO:0000259" key="13">
    <source>
        <dbReference type="Pfam" id="PF01502"/>
    </source>
</evidence>
<dbReference type="InterPro" id="IPR026660">
    <property type="entry name" value="PRA-CH"/>
</dbReference>
<dbReference type="NCBIfam" id="NF000768">
    <property type="entry name" value="PRK00051.1"/>
    <property type="match status" value="1"/>
</dbReference>
<evidence type="ECO:0000256" key="1">
    <source>
        <dbReference type="ARBA" id="ARBA00000024"/>
    </source>
</evidence>
<comment type="caution">
    <text evidence="14">The sequence shown here is derived from an EMBL/GenBank/DDBJ whole genome shotgun (WGS) entry which is preliminary data.</text>
</comment>
<dbReference type="Gene3D" id="3.10.20.810">
    <property type="entry name" value="Phosphoribosyl-AMP cyclohydrolase"/>
    <property type="match status" value="1"/>
</dbReference>
<comment type="catalytic activity">
    <reaction evidence="1 11">
        <text>1-(5-phospho-beta-D-ribosyl)-5'-AMP + H2O = 1-(5-phospho-beta-D-ribosyl)-5-[(5-phospho-beta-D-ribosylamino)methylideneamino]imidazole-4-carboxamide</text>
        <dbReference type="Rhea" id="RHEA:20049"/>
        <dbReference type="ChEBI" id="CHEBI:15377"/>
        <dbReference type="ChEBI" id="CHEBI:58435"/>
        <dbReference type="ChEBI" id="CHEBI:59457"/>
        <dbReference type="EC" id="3.5.4.19"/>
    </reaction>
</comment>
<proteinExistence type="inferred from homology"/>
<evidence type="ECO:0000313" key="14">
    <source>
        <dbReference type="EMBL" id="KDA03388.1"/>
    </source>
</evidence>
<dbReference type="GO" id="GO:0000105">
    <property type="term" value="P:L-histidine biosynthetic process"/>
    <property type="evidence" value="ECO:0007669"/>
    <property type="project" value="UniProtKB-UniRule"/>
</dbReference>
<feature type="domain" description="Phosphoribosyl-AMP cyclohydrolase" evidence="13">
    <location>
        <begin position="47"/>
        <end position="120"/>
    </location>
</feature>
<dbReference type="FunFam" id="3.10.20.810:FF:000001">
    <property type="entry name" value="Histidine biosynthesis bifunctional protein HisIE"/>
    <property type="match status" value="1"/>
</dbReference>
<dbReference type="EC" id="3.5.4.19" evidence="11"/>
<keyword evidence="11" id="KW-0862">Zinc</keyword>
<dbReference type="PANTHER" id="PTHR42945">
    <property type="entry name" value="HISTIDINE BIOSYNTHESIS BIFUNCTIONAL PROTEIN"/>
    <property type="match status" value="1"/>
</dbReference>
<feature type="binding site" evidence="11">
    <location>
        <position position="118"/>
    </location>
    <ligand>
        <name>Zn(2+)</name>
        <dbReference type="ChEBI" id="CHEBI:29105"/>
        <note>ligand shared between dimeric partners</note>
    </ligand>
</feature>
<dbReference type="InterPro" id="IPR038019">
    <property type="entry name" value="PRib_AMP_CycHydrolase_sf"/>
</dbReference>
<dbReference type="HAMAP" id="MF_01021">
    <property type="entry name" value="HisI"/>
    <property type="match status" value="1"/>
</dbReference>
<evidence type="ECO:0000256" key="2">
    <source>
        <dbReference type="ARBA" id="ARBA00001460"/>
    </source>
</evidence>
<dbReference type="GO" id="GO:0004636">
    <property type="term" value="F:phosphoribosyl-ATP diphosphatase activity"/>
    <property type="evidence" value="ECO:0007669"/>
    <property type="project" value="UniProtKB-EC"/>
</dbReference>
<dbReference type="GO" id="GO:0008270">
    <property type="term" value="F:zinc ion binding"/>
    <property type="evidence" value="ECO:0007669"/>
    <property type="project" value="UniProtKB-UniRule"/>
</dbReference>
<keyword evidence="15" id="KW-1185">Reference proteome</keyword>
<dbReference type="AlphaFoldDB" id="A0A059GAC2"/>
<feature type="binding site" evidence="11">
    <location>
        <position position="94"/>
    </location>
    <ligand>
        <name>Mg(2+)</name>
        <dbReference type="ChEBI" id="CHEBI:18420"/>
    </ligand>
</feature>
<comment type="similarity">
    <text evidence="5">In the C-terminal section; belongs to the PRA-PH family.</text>
</comment>
<sequence>MEAYMTDYSPPLSGSAQDETRELRPKFNADGLIAAIAQDATSGEVLMLAWMNAEALAATVSTGRATYWSRSRGELWVKGDTSGHIQEVVEVRVDCDQDAVLLRVNQTGGACHTGRDSCFYRVIAPDGQTLSLDAKNT</sequence>
<dbReference type="SUPFAM" id="SSF141734">
    <property type="entry name" value="HisI-like"/>
    <property type="match status" value="1"/>
</dbReference>
<evidence type="ECO:0000256" key="5">
    <source>
        <dbReference type="ARBA" id="ARBA00007731"/>
    </source>
</evidence>
<dbReference type="STRING" id="1280953.HOC_05883"/>
<comment type="similarity">
    <text evidence="6">In the N-terminal section; belongs to the PRA-CH family.</text>
</comment>
<name>A0A059GAC2_9PROT</name>